<dbReference type="KEGG" id="spai:FPZ24_06990"/>
<keyword evidence="2" id="KW-1185">Reference proteome</keyword>
<gene>
    <name evidence="1" type="ORF">FPZ24_06990</name>
</gene>
<accession>A0A5B8LHZ3</accession>
<sequence length="76" mass="8438">MSKLHLVFGGRVKDPQTLDFDESTIETVGIFPDFASAEKAWRAAAQRTVDDAEMKFVVVHLHRLLEPDPDLQGGAD</sequence>
<dbReference type="OrthoDB" id="9800646at2"/>
<evidence type="ECO:0000313" key="2">
    <source>
        <dbReference type="Proteomes" id="UP000315673"/>
    </source>
</evidence>
<name>A0A5B8LHZ3_9SPHN</name>
<dbReference type="InterPro" id="IPR025226">
    <property type="entry name" value="DUF4170"/>
</dbReference>
<dbReference type="AlphaFoldDB" id="A0A5B8LHZ3"/>
<proteinExistence type="predicted"/>
<evidence type="ECO:0000313" key="1">
    <source>
        <dbReference type="EMBL" id="QDZ07252.1"/>
    </source>
</evidence>
<protein>
    <submittedName>
        <fullName evidence="1">DUF4170 domain-containing protein</fullName>
    </submittedName>
</protein>
<organism evidence="1 2">
    <name type="scientific">Sphingomonas panacisoli</name>
    <dbReference type="NCBI Taxonomy" id="1813879"/>
    <lineage>
        <taxon>Bacteria</taxon>
        <taxon>Pseudomonadati</taxon>
        <taxon>Pseudomonadota</taxon>
        <taxon>Alphaproteobacteria</taxon>
        <taxon>Sphingomonadales</taxon>
        <taxon>Sphingomonadaceae</taxon>
        <taxon>Sphingomonas</taxon>
    </lineage>
</organism>
<dbReference type="Gene3D" id="3.30.70.2400">
    <property type="entry name" value="Uncharacterised protein PF13773, DUF4170"/>
    <property type="match status" value="1"/>
</dbReference>
<dbReference type="EMBL" id="CP042306">
    <property type="protein sequence ID" value="QDZ07252.1"/>
    <property type="molecule type" value="Genomic_DNA"/>
</dbReference>
<dbReference type="Proteomes" id="UP000315673">
    <property type="component" value="Chromosome"/>
</dbReference>
<reference evidence="1 2" key="1">
    <citation type="submission" date="2019-07" db="EMBL/GenBank/DDBJ databases">
        <title>Full genome sequence of Sphingomonas sp. 4R-6-7(HKS19).</title>
        <authorList>
            <person name="Im W.-T."/>
        </authorList>
    </citation>
    <scope>NUCLEOTIDE SEQUENCE [LARGE SCALE GENOMIC DNA]</scope>
    <source>
        <strain evidence="1 2">HKS19</strain>
    </source>
</reference>
<dbReference type="Pfam" id="PF13773">
    <property type="entry name" value="DUF4170"/>
    <property type="match status" value="1"/>
</dbReference>
<dbReference type="RefSeq" id="WP_146570500.1">
    <property type="nucleotide sequence ID" value="NZ_CP042306.1"/>
</dbReference>